<name>A0A1H3J2K8_9EURY</name>
<dbReference type="EMBL" id="FNPC01000004">
    <property type="protein sequence ID" value="SDY34166.1"/>
    <property type="molecule type" value="Genomic_DNA"/>
</dbReference>
<dbReference type="InterPro" id="IPR035996">
    <property type="entry name" value="4pyrrol_Methylase_sf"/>
</dbReference>
<evidence type="ECO:0000313" key="5">
    <source>
        <dbReference type="EMBL" id="SDY34166.1"/>
    </source>
</evidence>
<comment type="pathway">
    <text evidence="1">Cofactor biosynthesis; adenosylcobalamin biosynthesis.</text>
</comment>
<protein>
    <submittedName>
        <fullName evidence="5">Precorrin-2/cobalt-factor-2 C20-methyltransferase</fullName>
    </submittedName>
</protein>
<dbReference type="InterPro" id="IPR014777">
    <property type="entry name" value="4pyrrole_Mease_sub1"/>
</dbReference>
<dbReference type="CDD" id="cd11645">
    <property type="entry name" value="Precorrin_2_C20_MT"/>
    <property type="match status" value="1"/>
</dbReference>
<dbReference type="GO" id="GO:0009236">
    <property type="term" value="P:cobalamin biosynthetic process"/>
    <property type="evidence" value="ECO:0007669"/>
    <property type="project" value="UniProtKB-KW"/>
</dbReference>
<keyword evidence="5" id="KW-0489">Methyltransferase</keyword>
<evidence type="ECO:0000256" key="2">
    <source>
        <dbReference type="ARBA" id="ARBA00022573"/>
    </source>
</evidence>
<feature type="domain" description="Tetrapyrrole methylase" evidence="4">
    <location>
        <begin position="2"/>
        <end position="195"/>
    </location>
</feature>
<evidence type="ECO:0000256" key="1">
    <source>
        <dbReference type="ARBA" id="ARBA00004953"/>
    </source>
</evidence>
<keyword evidence="2" id="KW-0169">Cobalamin biosynthesis</keyword>
<dbReference type="PANTHER" id="PTHR43467">
    <property type="entry name" value="COBALT-PRECORRIN-2 C(20)-METHYLTRANSFERASE"/>
    <property type="match status" value="1"/>
</dbReference>
<keyword evidence="6" id="KW-1185">Reference proteome</keyword>
<dbReference type="Proteomes" id="UP000199079">
    <property type="component" value="Unassembled WGS sequence"/>
</dbReference>
<dbReference type="PROSITE" id="PS00839">
    <property type="entry name" value="SUMT_1"/>
    <property type="match status" value="1"/>
</dbReference>
<dbReference type="Gene3D" id="3.40.1010.10">
    <property type="entry name" value="Cobalt-precorrin-4 Transmethylase, Domain 1"/>
    <property type="match status" value="1"/>
</dbReference>
<dbReference type="AlphaFoldDB" id="A0A1H3J2K8"/>
<evidence type="ECO:0000259" key="4">
    <source>
        <dbReference type="Pfam" id="PF00590"/>
    </source>
</evidence>
<dbReference type="GO" id="GO:0030788">
    <property type="term" value="F:precorrin-2 C20-methyltransferase activity"/>
    <property type="evidence" value="ECO:0007669"/>
    <property type="project" value="InterPro"/>
</dbReference>
<feature type="region of interest" description="Disordered" evidence="3">
    <location>
        <begin position="280"/>
        <end position="329"/>
    </location>
</feature>
<organism evidence="5 6">
    <name type="scientific">Halopenitus persicus</name>
    <dbReference type="NCBI Taxonomy" id="1048396"/>
    <lineage>
        <taxon>Archaea</taxon>
        <taxon>Methanobacteriati</taxon>
        <taxon>Methanobacteriota</taxon>
        <taxon>Stenosarchaea group</taxon>
        <taxon>Halobacteria</taxon>
        <taxon>Halobacteriales</taxon>
        <taxon>Haloferacaceae</taxon>
        <taxon>Halopenitus</taxon>
    </lineage>
</organism>
<dbReference type="InterPro" id="IPR012382">
    <property type="entry name" value="CobI/CbiL"/>
</dbReference>
<dbReference type="RefSeq" id="WP_092732364.1">
    <property type="nucleotide sequence ID" value="NZ_FNPC01000004.1"/>
</dbReference>
<proteinExistence type="predicted"/>
<dbReference type="OrthoDB" id="23546at2157"/>
<reference evidence="6" key="1">
    <citation type="submission" date="2016-10" db="EMBL/GenBank/DDBJ databases">
        <authorList>
            <person name="Varghese N."/>
            <person name="Submissions S."/>
        </authorList>
    </citation>
    <scope>NUCLEOTIDE SEQUENCE [LARGE SCALE GENOMIC DNA]</scope>
    <source>
        <strain evidence="6">DC30,IBRC 10041,KCTC 4046</strain>
    </source>
</reference>
<dbReference type="InterPro" id="IPR000878">
    <property type="entry name" value="4pyrrol_Mease"/>
</dbReference>
<accession>A0A1H3J2K8</accession>
<dbReference type="NCBIfam" id="NF004063">
    <property type="entry name" value="PRK05576.1-6"/>
    <property type="match status" value="1"/>
</dbReference>
<dbReference type="GO" id="GO:0032259">
    <property type="term" value="P:methylation"/>
    <property type="evidence" value="ECO:0007669"/>
    <property type="project" value="UniProtKB-KW"/>
</dbReference>
<evidence type="ECO:0000313" key="6">
    <source>
        <dbReference type="Proteomes" id="UP000199079"/>
    </source>
</evidence>
<evidence type="ECO:0000256" key="3">
    <source>
        <dbReference type="SAM" id="MobiDB-lite"/>
    </source>
</evidence>
<gene>
    <name evidence="5" type="ORF">SAMN05216564_104366</name>
</gene>
<sequence length="329" mass="34495">MTLYGVGLGPGEADLVTVRGRDVLERADVVYSPGRLSRSVATEHVPESRIGDLDFPMTRDEDELRTAWREAAAEIAPRARDGTAAFVTLGDPNVYSTFGHLRRTLDAFHPEVDLEVVPGVSAVTAFTTALGVEVAAGSSLALREAARGAAPTGPDRMVLFKVTDVPTTHRKLVDSGYDVVYGRRLFMEQGETVVTDDPATLSERDYYTLAYAERRDVEFDRPATAAFESTDDAATNAAADAATNVATDAATNVATDAASDAAGTVSDGGVRSSGDLERVAEGGVSTGDVPDDHASVELAESEACGDRPLETSDPTPGAADLEGTGGGRR</sequence>
<dbReference type="Pfam" id="PF00590">
    <property type="entry name" value="TP_methylase"/>
    <property type="match status" value="1"/>
</dbReference>
<dbReference type="InterPro" id="IPR003043">
    <property type="entry name" value="Uropor_MeTrfase_CS"/>
</dbReference>
<dbReference type="SUPFAM" id="SSF53790">
    <property type="entry name" value="Tetrapyrrole methylase"/>
    <property type="match status" value="1"/>
</dbReference>
<keyword evidence="5" id="KW-0808">Transferase</keyword>
<dbReference type="PANTHER" id="PTHR43467:SF2">
    <property type="entry name" value="COBALT-PRECORRIN-2 C(20)-METHYLTRANSFERASE"/>
    <property type="match status" value="1"/>
</dbReference>